<dbReference type="STRING" id="619304.SAMN05421760_102448"/>
<dbReference type="RefSeq" id="WP_054343371.1">
    <property type="nucleotide sequence ID" value="NZ_FTOE01000002.1"/>
</dbReference>
<gene>
    <name evidence="1" type="ORF">SAMN05421760_102448</name>
</gene>
<keyword evidence="2" id="KW-1185">Reference proteome</keyword>
<sequence length="361" mass="40434">MIINPLDANALQTELSNCRFNSRLVFGSLGVNVHSNVAIILDQLSDYYKSYQEDTATEHEVDIFVIEQSTASESLDWQEVPREAGKQGKKEGYLDSESGRWIKKFKTGMLMLQRQKDPVVVGPCLQNIAQIINFINNQFINAHLCRGYLLGHASGFVVQGKVTAIAAGSGGGKSTLMLRCLENQQRQFLTNDRILMQATQDAVTAVGVAKLPRVNPGTLLHSERLKHILPVDQQHKMRQLTQQDLWVLEQKYDVQIEDEYGPDRVQLQGELTNLLMLDWSLDSTEPTRLERVNLEDEPQAIEGLRKRPGPFFQDAAGAFGDLNACASVASYCAMLKGVCVFRLTGLIDFDKAFELIEQMDT</sequence>
<dbReference type="OrthoDB" id="5443147at2"/>
<dbReference type="InterPro" id="IPR027417">
    <property type="entry name" value="P-loop_NTPase"/>
</dbReference>
<dbReference type="EMBL" id="FTOE01000002">
    <property type="protein sequence ID" value="SIS61031.1"/>
    <property type="molecule type" value="Genomic_DNA"/>
</dbReference>
<dbReference type="InterPro" id="IPR027597">
    <property type="entry name" value="HprK-rel_B"/>
</dbReference>
<dbReference type="Gene3D" id="3.40.50.300">
    <property type="entry name" value="P-loop containing nucleotide triphosphate hydrolases"/>
    <property type="match status" value="1"/>
</dbReference>
<dbReference type="AlphaFoldDB" id="A0A1N7KHE7"/>
<evidence type="ECO:0000313" key="1">
    <source>
        <dbReference type="EMBL" id="SIS61031.1"/>
    </source>
</evidence>
<evidence type="ECO:0000313" key="2">
    <source>
        <dbReference type="Proteomes" id="UP000185999"/>
    </source>
</evidence>
<reference evidence="2" key="1">
    <citation type="submission" date="2017-01" db="EMBL/GenBank/DDBJ databases">
        <authorList>
            <person name="Varghese N."/>
            <person name="Submissions S."/>
        </authorList>
    </citation>
    <scope>NUCLEOTIDE SEQUENCE [LARGE SCALE GENOMIC DNA]</scope>
    <source>
        <strain evidence="2">DSM 22306</strain>
    </source>
</reference>
<accession>A0A1N7KHE7</accession>
<dbReference type="NCBIfam" id="TIGR04355">
    <property type="entry name" value="HprK_rel_B"/>
    <property type="match status" value="1"/>
</dbReference>
<name>A0A1N7KHE7_9GAMM</name>
<dbReference type="GO" id="GO:0016301">
    <property type="term" value="F:kinase activity"/>
    <property type="evidence" value="ECO:0007669"/>
    <property type="project" value="UniProtKB-KW"/>
</dbReference>
<keyword evidence="1" id="KW-0808">Transferase</keyword>
<keyword evidence="1" id="KW-0418">Kinase</keyword>
<proteinExistence type="predicted"/>
<dbReference type="SUPFAM" id="SSF53795">
    <property type="entry name" value="PEP carboxykinase-like"/>
    <property type="match status" value="1"/>
</dbReference>
<protein>
    <submittedName>
        <fullName evidence="1">HprK-related kinase B</fullName>
    </submittedName>
</protein>
<organism evidence="1 2">
    <name type="scientific">Neptunomonas antarctica</name>
    <dbReference type="NCBI Taxonomy" id="619304"/>
    <lineage>
        <taxon>Bacteria</taxon>
        <taxon>Pseudomonadati</taxon>
        <taxon>Pseudomonadota</taxon>
        <taxon>Gammaproteobacteria</taxon>
        <taxon>Oceanospirillales</taxon>
        <taxon>Oceanospirillaceae</taxon>
        <taxon>Neptunomonas</taxon>
    </lineage>
</organism>
<dbReference type="Proteomes" id="UP000185999">
    <property type="component" value="Unassembled WGS sequence"/>
</dbReference>